<dbReference type="EMBL" id="JASNQZ010000014">
    <property type="protein sequence ID" value="KAL0947921.1"/>
    <property type="molecule type" value="Genomic_DNA"/>
</dbReference>
<evidence type="ECO:0000313" key="3">
    <source>
        <dbReference type="Proteomes" id="UP001556367"/>
    </source>
</evidence>
<dbReference type="Proteomes" id="UP001556367">
    <property type="component" value="Unassembled WGS sequence"/>
</dbReference>
<gene>
    <name evidence="2" type="ORF">HGRIS_010553</name>
</gene>
<proteinExistence type="predicted"/>
<evidence type="ECO:0000256" key="1">
    <source>
        <dbReference type="SAM" id="MobiDB-lite"/>
    </source>
</evidence>
<accession>A0ABR3IXK3</accession>
<name>A0ABR3IXK3_9AGAR</name>
<evidence type="ECO:0000313" key="2">
    <source>
        <dbReference type="EMBL" id="KAL0947921.1"/>
    </source>
</evidence>
<keyword evidence="3" id="KW-1185">Reference proteome</keyword>
<feature type="region of interest" description="Disordered" evidence="1">
    <location>
        <begin position="1"/>
        <end position="22"/>
    </location>
</feature>
<organism evidence="2 3">
    <name type="scientific">Hohenbuehelia grisea</name>
    <dbReference type="NCBI Taxonomy" id="104357"/>
    <lineage>
        <taxon>Eukaryota</taxon>
        <taxon>Fungi</taxon>
        <taxon>Dikarya</taxon>
        <taxon>Basidiomycota</taxon>
        <taxon>Agaricomycotina</taxon>
        <taxon>Agaricomycetes</taxon>
        <taxon>Agaricomycetidae</taxon>
        <taxon>Agaricales</taxon>
        <taxon>Pleurotineae</taxon>
        <taxon>Pleurotaceae</taxon>
        <taxon>Hohenbuehelia</taxon>
    </lineage>
</organism>
<sequence>MASSTRQNIGPIRVPTNSPRWSPYARAQNAAPATAMAPPHRVQYLSMLVSPRMPGAASMPGTPVMMSPMPTTPMLMSPMMMSPMPMSHIQIAPMQLTPMQTAPSQMFPMQMAPQRYGTRMNLHYPIVYAYPAPIDGPPPRYPYCPSLRHGADNTMQQ</sequence>
<reference evidence="3" key="1">
    <citation type="submission" date="2024-06" db="EMBL/GenBank/DDBJ databases">
        <title>Multi-omics analyses provide insights into the biosynthesis of the anticancer antibiotic pleurotin in Hohenbuehelia grisea.</title>
        <authorList>
            <person name="Weaver J.A."/>
            <person name="Alberti F."/>
        </authorList>
    </citation>
    <scope>NUCLEOTIDE SEQUENCE [LARGE SCALE GENOMIC DNA]</scope>
    <source>
        <strain evidence="3">T-177</strain>
    </source>
</reference>
<comment type="caution">
    <text evidence="2">The sequence shown here is derived from an EMBL/GenBank/DDBJ whole genome shotgun (WGS) entry which is preliminary data.</text>
</comment>
<protein>
    <submittedName>
        <fullName evidence="2">Uncharacterized protein</fullName>
    </submittedName>
</protein>